<keyword evidence="2" id="KW-1185">Reference proteome</keyword>
<name>A0A9P5AKL3_9HYPO</name>
<evidence type="ECO:0000313" key="2">
    <source>
        <dbReference type="Proteomes" id="UP000730481"/>
    </source>
</evidence>
<comment type="caution">
    <text evidence="1">The sequence shown here is derived from an EMBL/GenBank/DDBJ whole genome shotgun (WGS) entry which is preliminary data.</text>
</comment>
<evidence type="ECO:0000313" key="1">
    <source>
        <dbReference type="EMBL" id="KAF4340219.1"/>
    </source>
</evidence>
<proteinExistence type="predicted"/>
<reference evidence="1" key="1">
    <citation type="journal article" date="2017" name="Mycologia">
        <title>Fusarium algeriense, sp. nov., a novel toxigenic crown rot pathogen of durum wheat from Algeria is nested in the Fusarium burgessii species complex.</title>
        <authorList>
            <person name="Laraba I."/>
            <person name="Keddad A."/>
            <person name="Boureghda H."/>
            <person name="Abdallah N."/>
            <person name="Vaughan M.M."/>
            <person name="Proctor R.H."/>
            <person name="Busman M."/>
            <person name="O'Donnell K."/>
        </authorList>
    </citation>
    <scope>NUCLEOTIDE SEQUENCE</scope>
    <source>
        <strain evidence="1">NRRL 25174</strain>
    </source>
</reference>
<dbReference type="OrthoDB" id="4806845at2759"/>
<dbReference type="AlphaFoldDB" id="A0A9P5AKL3"/>
<reference evidence="1" key="2">
    <citation type="submission" date="2020-02" db="EMBL/GenBank/DDBJ databases">
        <title>Identification and distribution of gene clusters putatively required for synthesis of sphingolipid metabolism inhibitors in phylogenetically diverse species of the filamentous fungus Fusarium.</title>
        <authorList>
            <person name="Kim H.-S."/>
            <person name="Busman M."/>
            <person name="Brown D.W."/>
            <person name="Divon H."/>
            <person name="Uhlig S."/>
            <person name="Proctor R.H."/>
        </authorList>
    </citation>
    <scope>NUCLEOTIDE SEQUENCE</scope>
    <source>
        <strain evidence="1">NRRL 25174</strain>
    </source>
</reference>
<protein>
    <submittedName>
        <fullName evidence="1">Uncharacterized protein</fullName>
    </submittedName>
</protein>
<organism evidence="1 2">
    <name type="scientific">Fusarium beomiforme</name>
    <dbReference type="NCBI Taxonomy" id="44412"/>
    <lineage>
        <taxon>Eukaryota</taxon>
        <taxon>Fungi</taxon>
        <taxon>Dikarya</taxon>
        <taxon>Ascomycota</taxon>
        <taxon>Pezizomycotina</taxon>
        <taxon>Sordariomycetes</taxon>
        <taxon>Hypocreomycetidae</taxon>
        <taxon>Hypocreales</taxon>
        <taxon>Nectriaceae</taxon>
        <taxon>Fusarium</taxon>
        <taxon>Fusarium burgessii species complex</taxon>
    </lineage>
</organism>
<sequence length="183" mass="21108">MLAAPSLTQRIHENPLLYYAWQAFFLREIDEELREHRIAVKKSVPEFLKDRISENLTFEYCCKSDLMNETLWSSAEWLLYLGPRTETPAIEARREGVIASLIEYDCRQNLDLSLQDTVNRHCRLQEKSGLVARDNASARVLYHLHAENPNPFSDLPTFNLPLLDNAVATDGQSTRVFWLSGII</sequence>
<accession>A0A9P5AKL3</accession>
<gene>
    <name evidence="1" type="ORF">FBEOM_5916</name>
</gene>
<dbReference type="EMBL" id="PVQB02000246">
    <property type="protein sequence ID" value="KAF4340219.1"/>
    <property type="molecule type" value="Genomic_DNA"/>
</dbReference>
<dbReference type="Proteomes" id="UP000730481">
    <property type="component" value="Unassembled WGS sequence"/>
</dbReference>